<gene>
    <name evidence="1" type="ORF">SDC9_21265</name>
</gene>
<sequence>MGYEIKNAIIQRDALDESFELIDPNGFFDKKDVLVAIDTDTLITIQLLIKSILRNDFKKWKEISSLDDKESIANLFVKLGYKREEVAELIKSLE</sequence>
<name>A0A644U923_9ZZZZ</name>
<evidence type="ECO:0000313" key="1">
    <source>
        <dbReference type="EMBL" id="MPL75441.1"/>
    </source>
</evidence>
<reference evidence="1" key="1">
    <citation type="submission" date="2019-08" db="EMBL/GenBank/DDBJ databases">
        <authorList>
            <person name="Kucharzyk K."/>
            <person name="Murdoch R.W."/>
            <person name="Higgins S."/>
            <person name="Loffler F."/>
        </authorList>
    </citation>
    <scope>NUCLEOTIDE SEQUENCE</scope>
</reference>
<proteinExistence type="predicted"/>
<accession>A0A644U923</accession>
<dbReference type="AlphaFoldDB" id="A0A644U923"/>
<organism evidence="1">
    <name type="scientific">bioreactor metagenome</name>
    <dbReference type="NCBI Taxonomy" id="1076179"/>
    <lineage>
        <taxon>unclassified sequences</taxon>
        <taxon>metagenomes</taxon>
        <taxon>ecological metagenomes</taxon>
    </lineage>
</organism>
<dbReference type="EMBL" id="VSSQ01000088">
    <property type="protein sequence ID" value="MPL75441.1"/>
    <property type="molecule type" value="Genomic_DNA"/>
</dbReference>
<protein>
    <submittedName>
        <fullName evidence="1">Uncharacterized protein</fullName>
    </submittedName>
</protein>
<comment type="caution">
    <text evidence="1">The sequence shown here is derived from an EMBL/GenBank/DDBJ whole genome shotgun (WGS) entry which is preliminary data.</text>
</comment>